<evidence type="ECO:0000313" key="2">
    <source>
        <dbReference type="Proteomes" id="UP000053477"/>
    </source>
</evidence>
<evidence type="ECO:0000313" key="1">
    <source>
        <dbReference type="EMBL" id="KLO13440.1"/>
    </source>
</evidence>
<dbReference type="InParanoid" id="A0A0H2RNC8"/>
<accession>A0A0H2RNC8</accession>
<organism evidence="1 2">
    <name type="scientific">Schizopora paradoxa</name>
    <dbReference type="NCBI Taxonomy" id="27342"/>
    <lineage>
        <taxon>Eukaryota</taxon>
        <taxon>Fungi</taxon>
        <taxon>Dikarya</taxon>
        <taxon>Basidiomycota</taxon>
        <taxon>Agaricomycotina</taxon>
        <taxon>Agaricomycetes</taxon>
        <taxon>Hymenochaetales</taxon>
        <taxon>Schizoporaceae</taxon>
        <taxon>Schizopora</taxon>
    </lineage>
</organism>
<sequence length="72" mass="7783">MRYGDGILPTALTSITVLSSHVRSVLAAPEQQKGDSCAHHMRIAFEQSVIKVGGSEITHCILQVSMSLKLFS</sequence>
<reference evidence="1 2" key="1">
    <citation type="submission" date="2015-04" db="EMBL/GenBank/DDBJ databases">
        <title>Complete genome sequence of Schizopora paradoxa KUC8140, a cosmopolitan wood degrader in East Asia.</title>
        <authorList>
            <consortium name="DOE Joint Genome Institute"/>
            <person name="Min B."/>
            <person name="Park H."/>
            <person name="Jang Y."/>
            <person name="Kim J.-J."/>
            <person name="Kim K.H."/>
            <person name="Pangilinan J."/>
            <person name="Lipzen A."/>
            <person name="Riley R."/>
            <person name="Grigoriev I.V."/>
            <person name="Spatafora J.W."/>
            <person name="Choi I.-G."/>
        </authorList>
    </citation>
    <scope>NUCLEOTIDE SEQUENCE [LARGE SCALE GENOMIC DNA]</scope>
    <source>
        <strain evidence="1 2">KUC8140</strain>
    </source>
</reference>
<gene>
    <name evidence="1" type="ORF">SCHPADRAFT_904165</name>
</gene>
<protein>
    <submittedName>
        <fullName evidence="1">Uncharacterized protein</fullName>
    </submittedName>
</protein>
<keyword evidence="2" id="KW-1185">Reference proteome</keyword>
<proteinExistence type="predicted"/>
<name>A0A0H2RNC8_9AGAM</name>
<dbReference type="AlphaFoldDB" id="A0A0H2RNC8"/>
<dbReference type="Proteomes" id="UP000053477">
    <property type="component" value="Unassembled WGS sequence"/>
</dbReference>
<dbReference type="EMBL" id="KQ085959">
    <property type="protein sequence ID" value="KLO13440.1"/>
    <property type="molecule type" value="Genomic_DNA"/>
</dbReference>